<keyword evidence="6 9" id="KW-1015">Disulfide bond</keyword>
<dbReference type="Proteomes" id="UP000596742">
    <property type="component" value="Unassembled WGS sequence"/>
</dbReference>
<dbReference type="SMART" id="SM00180">
    <property type="entry name" value="EGF_Lam"/>
    <property type="match status" value="4"/>
</dbReference>
<dbReference type="InterPro" id="IPR018933">
    <property type="entry name" value="Netrin_module_non-TIMP"/>
</dbReference>
<dbReference type="FunFam" id="2.10.25.10:FF:000081">
    <property type="entry name" value="Netrin 1"/>
    <property type="match status" value="1"/>
</dbReference>
<keyword evidence="5" id="KW-0677">Repeat</keyword>
<dbReference type="GO" id="GO:0005576">
    <property type="term" value="C:extracellular region"/>
    <property type="evidence" value="ECO:0007669"/>
    <property type="project" value="UniProtKB-SubCell"/>
</dbReference>
<dbReference type="SUPFAM" id="SSF49785">
    <property type="entry name" value="Galactose-binding domain-like"/>
    <property type="match status" value="1"/>
</dbReference>
<feature type="domain" description="NTR" evidence="11">
    <location>
        <begin position="503"/>
        <end position="629"/>
    </location>
</feature>
<feature type="disulfide bond" evidence="9">
    <location>
        <begin position="469"/>
        <end position="483"/>
    </location>
</feature>
<evidence type="ECO:0000313" key="14">
    <source>
        <dbReference type="Proteomes" id="UP000596742"/>
    </source>
</evidence>
<reference evidence="13" key="1">
    <citation type="submission" date="2018-11" db="EMBL/GenBank/DDBJ databases">
        <authorList>
            <person name="Alioto T."/>
            <person name="Alioto T."/>
        </authorList>
    </citation>
    <scope>NUCLEOTIDE SEQUENCE</scope>
</reference>
<dbReference type="InterPro" id="IPR002049">
    <property type="entry name" value="LE_dom"/>
</dbReference>
<evidence type="ECO:0000256" key="5">
    <source>
        <dbReference type="ARBA" id="ARBA00022737"/>
    </source>
</evidence>
<dbReference type="PROSITE" id="PS50027">
    <property type="entry name" value="EGF_LAM_2"/>
    <property type="match status" value="1"/>
</dbReference>
<accession>A0A8B6EXL5</accession>
<feature type="disulfide bond" evidence="9">
    <location>
        <begin position="438"/>
        <end position="455"/>
    </location>
</feature>
<dbReference type="InterPro" id="IPR008993">
    <property type="entry name" value="TIMP-like_OB-fold"/>
</dbReference>
<dbReference type="Gene3D" id="2.40.50.120">
    <property type="match status" value="1"/>
</dbReference>
<protein>
    <recommendedName>
        <fullName evidence="2">Netrin-1</fullName>
    </recommendedName>
</protein>
<proteinExistence type="predicted"/>
<dbReference type="InterPro" id="IPR050440">
    <property type="entry name" value="Laminin/Netrin_ECM"/>
</dbReference>
<dbReference type="GO" id="GO:0009888">
    <property type="term" value="P:tissue development"/>
    <property type="evidence" value="ECO:0007669"/>
    <property type="project" value="TreeGrafter"/>
</dbReference>
<dbReference type="SMART" id="SM00136">
    <property type="entry name" value="LamNT"/>
    <property type="match status" value="1"/>
</dbReference>
<dbReference type="PROSITE" id="PS50189">
    <property type="entry name" value="NTR"/>
    <property type="match status" value="1"/>
</dbReference>
<sequence>LNSHHPWHYPCYNERGEPTLCTPDFVNAAFGKDVTASSMCGSPPTRFCKSTTDKDGRVVRNCFICDANHPKRMHPPSYLTDLNNPNNLTCWMSNTYVQYPQNVTLKLSLGKKYEITYISLQFCSARPDSMALYKSMDYGKTWVPFQYYSSNCKKMYSKSPRALVTKANEQDALCTEEFSNIEPLTGARVAFSTLEKRPSAYDFDNSPILQDWVTATDIMVVFNRLNTYGDEHDDESARESYYYALSDFAVGGRCKCNGHASRCITNREGQFVCDCKHNTAGSECEKCKPFHFDRPWARATSRIANECVACNCNLHARRCRFNMELYTLSGYKSGGVCLKCRHNTAGRNCHYCREGFYRDSTKPITHRKACKACNCNLHARRCTFNRELYLLSGFSSGGVCLRCKHNTAGRFCHYCKEGYYRDPTKHKTDRRVCRACDCHPVGALGKTCNQTSGQCPCKDGVTGLTCNRCANGYQQSNSPIAPCIKIPTVTQKPPRTGSKGDRCGKCRKKQRRINNKKYCRADFAIQAAVVAKESIADWIRYTINIISIYKRDQNQNRRGETYVFVAKRDHKCKCPKLRLGRRYLLVGRHHKNIQRPGYQVDRKTVVVRWRDKFQKRMRKFMQYERRYKCGNASRKKRH</sequence>
<dbReference type="InterPro" id="IPR008979">
    <property type="entry name" value="Galactose-bd-like_sf"/>
</dbReference>
<dbReference type="GO" id="GO:0005604">
    <property type="term" value="C:basement membrane"/>
    <property type="evidence" value="ECO:0007669"/>
    <property type="project" value="TreeGrafter"/>
</dbReference>
<dbReference type="PROSITE" id="PS00022">
    <property type="entry name" value="EGF_1"/>
    <property type="match status" value="1"/>
</dbReference>
<dbReference type="Pfam" id="PF00055">
    <property type="entry name" value="Laminin_N"/>
    <property type="match status" value="1"/>
</dbReference>
<dbReference type="CDD" id="cd00055">
    <property type="entry name" value="EGF_Lam"/>
    <property type="match status" value="4"/>
</dbReference>
<comment type="caution">
    <text evidence="13">The sequence shown here is derived from an EMBL/GenBank/DDBJ whole genome shotgun (WGS) entry which is preliminary data.</text>
</comment>
<keyword evidence="14" id="KW-1185">Reference proteome</keyword>
<dbReference type="Gene3D" id="2.60.120.260">
    <property type="entry name" value="Galactose-binding domain-like"/>
    <property type="match status" value="1"/>
</dbReference>
<dbReference type="InterPro" id="IPR000742">
    <property type="entry name" value="EGF"/>
</dbReference>
<name>A0A8B6EXL5_MYTGA</name>
<dbReference type="SUPFAM" id="SSF57196">
    <property type="entry name" value="EGF/Laminin"/>
    <property type="match status" value="4"/>
</dbReference>
<dbReference type="GO" id="GO:0009887">
    <property type="term" value="P:animal organ morphogenesis"/>
    <property type="evidence" value="ECO:0007669"/>
    <property type="project" value="TreeGrafter"/>
</dbReference>
<evidence type="ECO:0000313" key="13">
    <source>
        <dbReference type="EMBL" id="VDI41619.1"/>
    </source>
</evidence>
<dbReference type="OrthoDB" id="5984158at2759"/>
<evidence type="ECO:0000259" key="11">
    <source>
        <dbReference type="PROSITE" id="PS50189"/>
    </source>
</evidence>
<dbReference type="InterPro" id="IPR056863">
    <property type="entry name" value="LMN_ATRN_NET-like_EGF"/>
</dbReference>
<keyword evidence="3" id="KW-0964">Secreted</keyword>
<dbReference type="Pfam" id="PF00053">
    <property type="entry name" value="EGF_laminin"/>
    <property type="match status" value="1"/>
</dbReference>
<evidence type="ECO:0000256" key="2">
    <source>
        <dbReference type="ARBA" id="ARBA00015919"/>
    </source>
</evidence>
<feature type="non-terminal residue" evidence="13">
    <location>
        <position position="1"/>
    </location>
</feature>
<feature type="disulfide bond" evidence="9">
    <location>
        <begin position="457"/>
        <end position="466"/>
    </location>
</feature>
<dbReference type="FunFam" id="2.10.25.10:FF:000048">
    <property type="entry name" value="Netrin 3"/>
    <property type="match status" value="1"/>
</dbReference>
<organism evidence="13 14">
    <name type="scientific">Mytilus galloprovincialis</name>
    <name type="common">Mediterranean mussel</name>
    <dbReference type="NCBI Taxonomy" id="29158"/>
    <lineage>
        <taxon>Eukaryota</taxon>
        <taxon>Metazoa</taxon>
        <taxon>Spiralia</taxon>
        <taxon>Lophotrochozoa</taxon>
        <taxon>Mollusca</taxon>
        <taxon>Bivalvia</taxon>
        <taxon>Autobranchia</taxon>
        <taxon>Pteriomorphia</taxon>
        <taxon>Mytilida</taxon>
        <taxon>Mytiloidea</taxon>
        <taxon>Mytilidae</taxon>
        <taxon>Mytilinae</taxon>
        <taxon>Mytilus</taxon>
    </lineage>
</organism>
<evidence type="ECO:0000256" key="4">
    <source>
        <dbReference type="ARBA" id="ARBA00022729"/>
    </source>
</evidence>
<keyword evidence="8 9" id="KW-0424">Laminin EGF-like domain</keyword>
<dbReference type="PANTHER" id="PTHR10574">
    <property type="entry name" value="NETRIN/LAMININ-RELATED"/>
    <property type="match status" value="1"/>
</dbReference>
<keyword evidence="7" id="KW-0325">Glycoprotein</keyword>
<comment type="subcellular location">
    <subcellularLocation>
        <location evidence="1">Secreted</location>
    </subcellularLocation>
</comment>
<evidence type="ECO:0000256" key="3">
    <source>
        <dbReference type="ARBA" id="ARBA00022525"/>
    </source>
</evidence>
<evidence type="ECO:0000256" key="1">
    <source>
        <dbReference type="ARBA" id="ARBA00004613"/>
    </source>
</evidence>
<evidence type="ECO:0000256" key="9">
    <source>
        <dbReference type="PROSITE-ProRule" id="PRU00460"/>
    </source>
</evidence>
<dbReference type="SUPFAM" id="SSF50242">
    <property type="entry name" value="TIMP-like"/>
    <property type="match status" value="1"/>
</dbReference>
<dbReference type="PROSITE" id="PS51117">
    <property type="entry name" value="LAMININ_NTER"/>
    <property type="match status" value="1"/>
</dbReference>
<feature type="disulfide bond" evidence="9">
    <location>
        <begin position="436"/>
        <end position="448"/>
    </location>
</feature>
<dbReference type="SMART" id="SM00643">
    <property type="entry name" value="C345C"/>
    <property type="match status" value="1"/>
</dbReference>
<dbReference type="PANTHER" id="PTHR10574:SF365">
    <property type="entry name" value="NETRIN-A-RELATED"/>
    <property type="match status" value="1"/>
</dbReference>
<dbReference type="PROSITE" id="PS01248">
    <property type="entry name" value="EGF_LAM_1"/>
    <property type="match status" value="1"/>
</dbReference>
<evidence type="ECO:0000256" key="8">
    <source>
        <dbReference type="ARBA" id="ARBA00023292"/>
    </source>
</evidence>
<evidence type="ECO:0000259" key="12">
    <source>
        <dbReference type="PROSITE" id="PS51117"/>
    </source>
</evidence>
<evidence type="ECO:0000259" key="10">
    <source>
        <dbReference type="PROSITE" id="PS50027"/>
    </source>
</evidence>
<dbReference type="CDD" id="cd03579">
    <property type="entry name" value="NTR_netrin-1_like"/>
    <property type="match status" value="1"/>
</dbReference>
<dbReference type="Pfam" id="PF24973">
    <property type="entry name" value="EGF_LMN_ATRN"/>
    <property type="match status" value="3"/>
</dbReference>
<dbReference type="FunFam" id="2.60.120.260:FF:000098">
    <property type="entry name" value="Netrin-A, isoform B"/>
    <property type="match status" value="1"/>
</dbReference>
<dbReference type="Pfam" id="PF01759">
    <property type="entry name" value="NTR"/>
    <property type="match status" value="1"/>
</dbReference>
<dbReference type="Gene3D" id="2.10.25.10">
    <property type="entry name" value="Laminin"/>
    <property type="match status" value="3"/>
</dbReference>
<gene>
    <name evidence="13" type="ORF">MGAL_10B063423</name>
</gene>
<feature type="domain" description="Laminin EGF-like" evidence="10">
    <location>
        <begin position="436"/>
        <end position="485"/>
    </location>
</feature>
<dbReference type="GO" id="GO:0016358">
    <property type="term" value="P:dendrite development"/>
    <property type="evidence" value="ECO:0007669"/>
    <property type="project" value="TreeGrafter"/>
</dbReference>
<dbReference type="InterPro" id="IPR001134">
    <property type="entry name" value="Netrin_domain"/>
</dbReference>
<evidence type="ECO:0000256" key="6">
    <source>
        <dbReference type="ARBA" id="ARBA00023157"/>
    </source>
</evidence>
<dbReference type="GO" id="GO:0008045">
    <property type="term" value="P:motor neuron axon guidance"/>
    <property type="evidence" value="ECO:0007669"/>
    <property type="project" value="TreeGrafter"/>
</dbReference>
<dbReference type="AlphaFoldDB" id="A0A8B6EXL5"/>
<dbReference type="EMBL" id="UYJE01005916">
    <property type="protein sequence ID" value="VDI41619.1"/>
    <property type="molecule type" value="Genomic_DNA"/>
</dbReference>
<feature type="domain" description="Laminin N-terminal" evidence="12">
    <location>
        <begin position="17"/>
        <end position="253"/>
    </location>
</feature>
<dbReference type="InterPro" id="IPR008211">
    <property type="entry name" value="Laminin_N"/>
</dbReference>
<evidence type="ECO:0000256" key="7">
    <source>
        <dbReference type="ARBA" id="ARBA00023180"/>
    </source>
</evidence>
<keyword evidence="4" id="KW-0732">Signal</keyword>